<dbReference type="EMBL" id="BMJB01000001">
    <property type="protein sequence ID" value="GGA69813.1"/>
    <property type="molecule type" value="Genomic_DNA"/>
</dbReference>
<sequence length="159" mass="16839">MAISAEYLKLSQPDRITPMQDSLSGRTADADAQYVPHSMSVAQFTTLYAVVKRMISRLHEAIAAPSHVATGLDASLAREGNSSAPANAETYPLGLDALDELARTRTGFSFAELSPELQDVVLDMIASGDLTAGGLDLAEWLKGLNSHAAPDTVRKPDAA</sequence>
<evidence type="ECO:0000313" key="1">
    <source>
        <dbReference type="EMBL" id="GGA69813.1"/>
    </source>
</evidence>
<keyword evidence="2" id="KW-1185">Reference proteome</keyword>
<dbReference type="Pfam" id="PF13618">
    <property type="entry name" value="Gluconate_2-dh3"/>
    <property type="match status" value="1"/>
</dbReference>
<gene>
    <name evidence="1" type="ORF">GCM10011507_21700</name>
</gene>
<dbReference type="AlphaFoldDB" id="A0A916W607"/>
<protein>
    <submittedName>
        <fullName evidence="1">Uncharacterized protein</fullName>
    </submittedName>
</protein>
<evidence type="ECO:0000313" key="2">
    <source>
        <dbReference type="Proteomes" id="UP000648801"/>
    </source>
</evidence>
<dbReference type="InterPro" id="IPR027056">
    <property type="entry name" value="Gluconate_2DH_su3"/>
</dbReference>
<name>A0A916W607_9BACT</name>
<dbReference type="RefSeq" id="WP_188759296.1">
    <property type="nucleotide sequence ID" value="NZ_BMJB01000001.1"/>
</dbReference>
<dbReference type="Proteomes" id="UP000648801">
    <property type="component" value="Unassembled WGS sequence"/>
</dbReference>
<reference evidence="1" key="1">
    <citation type="journal article" date="2014" name="Int. J. Syst. Evol. Microbiol.">
        <title>Complete genome sequence of Corynebacterium casei LMG S-19264T (=DSM 44701T), isolated from a smear-ripened cheese.</title>
        <authorList>
            <consortium name="US DOE Joint Genome Institute (JGI-PGF)"/>
            <person name="Walter F."/>
            <person name="Albersmeier A."/>
            <person name="Kalinowski J."/>
            <person name="Ruckert C."/>
        </authorList>
    </citation>
    <scope>NUCLEOTIDE SEQUENCE</scope>
    <source>
        <strain evidence="1">CGMCC 1.15447</strain>
    </source>
</reference>
<organism evidence="1 2">
    <name type="scientific">Edaphobacter acidisoli</name>
    <dbReference type="NCBI Taxonomy" id="2040573"/>
    <lineage>
        <taxon>Bacteria</taxon>
        <taxon>Pseudomonadati</taxon>
        <taxon>Acidobacteriota</taxon>
        <taxon>Terriglobia</taxon>
        <taxon>Terriglobales</taxon>
        <taxon>Acidobacteriaceae</taxon>
        <taxon>Edaphobacter</taxon>
    </lineage>
</organism>
<accession>A0A916W607</accession>
<comment type="caution">
    <text evidence="1">The sequence shown here is derived from an EMBL/GenBank/DDBJ whole genome shotgun (WGS) entry which is preliminary data.</text>
</comment>
<reference evidence="1" key="2">
    <citation type="submission" date="2020-09" db="EMBL/GenBank/DDBJ databases">
        <authorList>
            <person name="Sun Q."/>
            <person name="Zhou Y."/>
        </authorList>
    </citation>
    <scope>NUCLEOTIDE SEQUENCE</scope>
    <source>
        <strain evidence="1">CGMCC 1.15447</strain>
    </source>
</reference>
<proteinExistence type="predicted"/>